<dbReference type="SUPFAM" id="SSF48452">
    <property type="entry name" value="TPR-like"/>
    <property type="match status" value="1"/>
</dbReference>
<keyword evidence="3" id="KW-0862">Zinc</keyword>
<evidence type="ECO:0000256" key="2">
    <source>
        <dbReference type="ARBA" id="ARBA00022771"/>
    </source>
</evidence>
<accession>A0A8J2T0L3</accession>
<dbReference type="AlphaFoldDB" id="A0A8J2T0L3"/>
<dbReference type="Gene3D" id="1.25.40.10">
    <property type="entry name" value="Tetratricopeptide repeat domain"/>
    <property type="match status" value="1"/>
</dbReference>
<evidence type="ECO:0000256" key="4">
    <source>
        <dbReference type="PROSITE-ProRule" id="PRU00134"/>
    </source>
</evidence>
<comment type="caution">
    <text evidence="6">The sequence shown here is derived from an EMBL/GenBank/DDBJ whole genome shotgun (WGS) entry which is preliminary data.</text>
</comment>
<evidence type="ECO:0000313" key="6">
    <source>
        <dbReference type="EMBL" id="CAH0378743.1"/>
    </source>
</evidence>
<keyword evidence="1" id="KW-0479">Metal-binding</keyword>
<dbReference type="PROSITE" id="PS50865">
    <property type="entry name" value="ZF_MYND_2"/>
    <property type="match status" value="1"/>
</dbReference>
<dbReference type="Pfam" id="PF01753">
    <property type="entry name" value="zf-MYND"/>
    <property type="match status" value="1"/>
</dbReference>
<keyword evidence="7" id="KW-1185">Reference proteome</keyword>
<dbReference type="EMBL" id="CAKKNE010000006">
    <property type="protein sequence ID" value="CAH0378743.1"/>
    <property type="molecule type" value="Genomic_DNA"/>
</dbReference>
<dbReference type="OrthoDB" id="496827at2759"/>
<dbReference type="InterPro" id="IPR011990">
    <property type="entry name" value="TPR-like_helical_dom_sf"/>
</dbReference>
<gene>
    <name evidence="6" type="ORF">PECAL_6P03390</name>
</gene>
<evidence type="ECO:0000256" key="3">
    <source>
        <dbReference type="ARBA" id="ARBA00022833"/>
    </source>
</evidence>
<reference evidence="6" key="1">
    <citation type="submission" date="2021-11" db="EMBL/GenBank/DDBJ databases">
        <authorList>
            <consortium name="Genoscope - CEA"/>
            <person name="William W."/>
        </authorList>
    </citation>
    <scope>NUCLEOTIDE SEQUENCE</scope>
</reference>
<evidence type="ECO:0000313" key="7">
    <source>
        <dbReference type="Proteomes" id="UP000789595"/>
    </source>
</evidence>
<dbReference type="InterPro" id="IPR002893">
    <property type="entry name" value="Znf_MYND"/>
</dbReference>
<dbReference type="GO" id="GO:0008270">
    <property type="term" value="F:zinc ion binding"/>
    <property type="evidence" value="ECO:0007669"/>
    <property type="project" value="UniProtKB-KW"/>
</dbReference>
<feature type="domain" description="MYND-type" evidence="5">
    <location>
        <begin position="52"/>
        <end position="87"/>
    </location>
</feature>
<name>A0A8J2T0L3_9STRA</name>
<dbReference type="Proteomes" id="UP000789595">
    <property type="component" value="Unassembled WGS sequence"/>
</dbReference>
<evidence type="ECO:0000256" key="1">
    <source>
        <dbReference type="ARBA" id="ARBA00022723"/>
    </source>
</evidence>
<protein>
    <recommendedName>
        <fullName evidence="5">MYND-type domain-containing protein</fullName>
    </recommendedName>
</protein>
<evidence type="ECO:0000259" key="5">
    <source>
        <dbReference type="PROSITE" id="PS50865"/>
    </source>
</evidence>
<keyword evidence="2 4" id="KW-0863">Zinc-finger</keyword>
<organism evidence="6 7">
    <name type="scientific">Pelagomonas calceolata</name>
    <dbReference type="NCBI Taxonomy" id="35677"/>
    <lineage>
        <taxon>Eukaryota</taxon>
        <taxon>Sar</taxon>
        <taxon>Stramenopiles</taxon>
        <taxon>Ochrophyta</taxon>
        <taxon>Pelagophyceae</taxon>
        <taxon>Pelagomonadales</taxon>
        <taxon>Pelagomonadaceae</taxon>
        <taxon>Pelagomonas</taxon>
    </lineage>
</organism>
<dbReference type="Gene3D" id="6.10.140.2220">
    <property type="match status" value="1"/>
</dbReference>
<dbReference type="SUPFAM" id="SSF144232">
    <property type="entry name" value="HIT/MYND zinc finger-like"/>
    <property type="match status" value="1"/>
</dbReference>
<proteinExistence type="predicted"/>
<sequence length="409" mass="43817">MGKGAMGKGAQQHALVDANGATRTKANKCTPAKGSAPAADNNKEVAVAPTVCAACGKEGSSRCSRCRVWYCSQECQRGHWSIHKDDCKRIAKIGGWEVCHADGSAKSAAQEVMARRGCDEGFCGICGGSAATSRIVHSGCACSSGAHLACLSRCAREYQQKSGKVIGWHRCLVCDQPHAPDVALALAKCQWRGSISLPDKCWDKMRALSVLANALTSAGQLDDALRVHRADVALCQAHFPEDRDALQEATHNLAQVYGLKGDHVKAIHLEETLLTQITLERGSDHPRTLRRALCLATARARAGDPRSELGLLKRSYARALRALGAAHPVTVDLAHARANALLAVNGDDSKALGLKLFAEVLLEDALMHANKATAPEIESDLENVRAWLAPRRVAASRVFAPMRLLPPQR</sequence>